<dbReference type="PANTHER" id="PTHR28004:SF8">
    <property type="entry name" value="D-SERINE DEAMINASE"/>
    <property type="match status" value="1"/>
</dbReference>
<dbReference type="Gene3D" id="2.40.37.20">
    <property type="entry name" value="D-serine dehydratase-like domain"/>
    <property type="match status" value="1"/>
</dbReference>
<dbReference type="RefSeq" id="WP_145673726.1">
    <property type="nucleotide sequence ID" value="NZ_VITF01000002.1"/>
</dbReference>
<name>A0A560BJD4_AZOBR</name>
<dbReference type="EMBL" id="VITF01000002">
    <property type="protein sequence ID" value="TWA72730.1"/>
    <property type="molecule type" value="Genomic_DNA"/>
</dbReference>
<accession>A0A560BJD4</accession>
<organism evidence="4 5">
    <name type="scientific">Azospirillum brasilense</name>
    <dbReference type="NCBI Taxonomy" id="192"/>
    <lineage>
        <taxon>Bacteria</taxon>
        <taxon>Pseudomonadati</taxon>
        <taxon>Pseudomonadota</taxon>
        <taxon>Alphaproteobacteria</taxon>
        <taxon>Rhodospirillales</taxon>
        <taxon>Azospirillaceae</taxon>
        <taxon>Azospirillum</taxon>
    </lineage>
</organism>
<dbReference type="SMART" id="SM01119">
    <property type="entry name" value="D-ser_dehydrat"/>
    <property type="match status" value="1"/>
</dbReference>
<dbReference type="AlphaFoldDB" id="A0A560BJD4"/>
<gene>
    <name evidence="4" type="ORF">FBZ82_102330</name>
</gene>
<evidence type="ECO:0000259" key="3">
    <source>
        <dbReference type="SMART" id="SM01119"/>
    </source>
</evidence>
<dbReference type="InterPro" id="IPR051466">
    <property type="entry name" value="D-amino_acid_metab_enzyme"/>
</dbReference>
<evidence type="ECO:0000313" key="5">
    <source>
        <dbReference type="Proteomes" id="UP000316083"/>
    </source>
</evidence>
<dbReference type="Gene3D" id="3.20.20.10">
    <property type="entry name" value="Alanine racemase"/>
    <property type="match status" value="1"/>
</dbReference>
<dbReference type="InterPro" id="IPR026956">
    <property type="entry name" value="D-ser_dehydrat-like_dom"/>
</dbReference>
<feature type="domain" description="D-serine dehydratase-like" evidence="3">
    <location>
        <begin position="322"/>
        <end position="423"/>
    </location>
</feature>
<dbReference type="SUPFAM" id="SSF51419">
    <property type="entry name" value="PLP-binding barrel"/>
    <property type="match status" value="1"/>
</dbReference>
<dbReference type="InterPro" id="IPR042208">
    <property type="entry name" value="D-ser_dehydrat-like_sf"/>
</dbReference>
<reference evidence="4 5" key="1">
    <citation type="submission" date="2019-06" db="EMBL/GenBank/DDBJ databases">
        <title>Genomic Encyclopedia of Type Strains, Phase IV (KMG-V): Genome sequencing to study the core and pangenomes of soil and plant-associated prokaryotes.</title>
        <authorList>
            <person name="Whitman W."/>
        </authorList>
    </citation>
    <scope>NUCLEOTIDE SEQUENCE [LARGE SCALE GENOMIC DNA]</scope>
    <source>
        <strain evidence="4 5">BR 11796</strain>
    </source>
</reference>
<dbReference type="Pfam" id="PF14031">
    <property type="entry name" value="D-ser_dehydrat"/>
    <property type="match status" value="1"/>
</dbReference>
<dbReference type="PANTHER" id="PTHR28004">
    <property type="entry name" value="ZGC:162816-RELATED"/>
    <property type="match status" value="1"/>
</dbReference>
<evidence type="ECO:0000256" key="2">
    <source>
        <dbReference type="ARBA" id="ARBA00023239"/>
    </source>
</evidence>
<dbReference type="InterPro" id="IPR029066">
    <property type="entry name" value="PLP-binding_barrel"/>
</dbReference>
<sequence>MSLFLDALLDSSLDDSIRGVPPGTAPLRLRDVGAQGWRPAAGDMALPVLTLDEDAFAANRDLILAYARHHGVALAPHAKTPMAPQIASALVEAGAWGATVANLQQAAVLLRAGVTRLILGNEIGGIASGRRLGALLAAHPDADLRAFADSPAAVETLAAAAQAAGRPPGRPLAVLIEVGAGRGGARDRAAVDAILAAVLRHPGLLVLDGVATYEGAVATSDPAETAANIAALMDRTAEAFALVRALAPERPLLLTAGGSAFFDMVVAGLAPVAKADGNATLVLRSGAIFFHDHGIYERALGALDARRGFACGGATAADFRPALRLWAEVLTRPEPGLAICGFGMRDSSFDQDLPRPLRIHRDGVALSADGLRVTRLNDQHAFIAVPAGPDFAGHDLAVGDIVEFGISHPCTCIDRWRVLFGLGADGRVRSAYRTFFG</sequence>
<comment type="caution">
    <text evidence="4">The sequence shown here is derived from an EMBL/GenBank/DDBJ whole genome shotgun (WGS) entry which is preliminary data.</text>
</comment>
<dbReference type="Pfam" id="PF01168">
    <property type="entry name" value="Ala_racemase_N"/>
    <property type="match status" value="1"/>
</dbReference>
<dbReference type="GO" id="GO:0016829">
    <property type="term" value="F:lyase activity"/>
    <property type="evidence" value="ECO:0007669"/>
    <property type="project" value="UniProtKB-KW"/>
</dbReference>
<proteinExistence type="inferred from homology"/>
<dbReference type="Proteomes" id="UP000316083">
    <property type="component" value="Unassembled WGS sequence"/>
</dbReference>
<keyword evidence="2" id="KW-0456">Lyase</keyword>
<evidence type="ECO:0000313" key="4">
    <source>
        <dbReference type="EMBL" id="TWA72730.1"/>
    </source>
</evidence>
<evidence type="ECO:0000256" key="1">
    <source>
        <dbReference type="ARBA" id="ARBA00005323"/>
    </source>
</evidence>
<protein>
    <submittedName>
        <fullName evidence="4">D-serine dehydratase</fullName>
    </submittedName>
</protein>
<dbReference type="InterPro" id="IPR001608">
    <property type="entry name" value="Ala_racemase_N"/>
</dbReference>
<comment type="similarity">
    <text evidence="1">Belongs to the DSD1 family.</text>
</comment>